<accession>A0AAP0NZ41</accession>
<gene>
    <name evidence="1" type="ORF">Sjap_013421</name>
</gene>
<dbReference type="EMBL" id="JBBNAE010000005">
    <property type="protein sequence ID" value="KAK9123819.1"/>
    <property type="molecule type" value="Genomic_DNA"/>
</dbReference>
<organism evidence="1 2">
    <name type="scientific">Stephania japonica</name>
    <dbReference type="NCBI Taxonomy" id="461633"/>
    <lineage>
        <taxon>Eukaryota</taxon>
        <taxon>Viridiplantae</taxon>
        <taxon>Streptophyta</taxon>
        <taxon>Embryophyta</taxon>
        <taxon>Tracheophyta</taxon>
        <taxon>Spermatophyta</taxon>
        <taxon>Magnoliopsida</taxon>
        <taxon>Ranunculales</taxon>
        <taxon>Menispermaceae</taxon>
        <taxon>Menispermoideae</taxon>
        <taxon>Cissampelideae</taxon>
        <taxon>Stephania</taxon>
    </lineage>
</organism>
<protein>
    <submittedName>
        <fullName evidence="1">Uncharacterized protein</fullName>
    </submittedName>
</protein>
<dbReference type="Proteomes" id="UP001417504">
    <property type="component" value="Unassembled WGS sequence"/>
</dbReference>
<dbReference type="AlphaFoldDB" id="A0AAP0NZ41"/>
<reference evidence="1 2" key="1">
    <citation type="submission" date="2024-01" db="EMBL/GenBank/DDBJ databases">
        <title>Genome assemblies of Stephania.</title>
        <authorList>
            <person name="Yang L."/>
        </authorList>
    </citation>
    <scope>NUCLEOTIDE SEQUENCE [LARGE SCALE GENOMIC DNA]</scope>
    <source>
        <strain evidence="1">QJT</strain>
        <tissue evidence="1">Leaf</tissue>
    </source>
</reference>
<keyword evidence="2" id="KW-1185">Reference proteome</keyword>
<name>A0AAP0NZ41_9MAGN</name>
<evidence type="ECO:0000313" key="1">
    <source>
        <dbReference type="EMBL" id="KAK9123819.1"/>
    </source>
</evidence>
<evidence type="ECO:0000313" key="2">
    <source>
        <dbReference type="Proteomes" id="UP001417504"/>
    </source>
</evidence>
<sequence>MADRQIQNLNRRFVPLLSLLPSVTVSRSRPSIGRQIPYQMELREVSEIQKGTHGGYVSGPTRFKKATPKVAKVRENQVRSGFRVSHHLRLPTLYSSILSPLLSLPLSSTFTSSHYFSTASHYLAPFSTTASFRLSDPP</sequence>
<comment type="caution">
    <text evidence="1">The sequence shown here is derived from an EMBL/GenBank/DDBJ whole genome shotgun (WGS) entry which is preliminary data.</text>
</comment>
<proteinExistence type="predicted"/>